<dbReference type="InterPro" id="IPR043502">
    <property type="entry name" value="DNA/RNA_pol_sf"/>
</dbReference>
<dbReference type="EMBL" id="GFAA01002599">
    <property type="protein sequence ID" value="JAU00836.1"/>
    <property type="molecule type" value="mRNA"/>
</dbReference>
<dbReference type="AlphaFoldDB" id="A0A1E1XNJ9"/>
<protein>
    <submittedName>
        <fullName evidence="2">Putative tick transposon</fullName>
    </submittedName>
</protein>
<dbReference type="PRINTS" id="PR01345">
    <property type="entry name" value="CERVTRCPTASE"/>
</dbReference>
<sequence>LQNRKQCVKIGEYVSQNLDVYSGVPQGSVLAPLLFLIYINDIHSCVSSSIQLRLFADDCVVYIAVKKSDDQILLNNSLESIHAWCVTWGMKLNADKTKSITFTNKKHPLSFTYTLGDTQVKKYDQVKYLGLILTSNLRWEPYIKSICSKAVGKLHYLRRKLRNTPAHIKLSAYKTLIRPTLEYADIVWSPHQKSLINKLERIQKLAVRFVYSKYSRETSATSLIVQSNLQSLSQRRIISRLKFLFQLLHGHFKIANSQYLHPPFKHSSRTNHSKTLRQPVSRVNIHKYSLFPDAITYWNKLPEDAVKCTSVELFLNYIEKID</sequence>
<evidence type="ECO:0000259" key="1">
    <source>
        <dbReference type="PROSITE" id="PS50878"/>
    </source>
</evidence>
<dbReference type="Pfam" id="PF00078">
    <property type="entry name" value="RVT_1"/>
    <property type="match status" value="1"/>
</dbReference>
<reference evidence="2" key="1">
    <citation type="submission" date="2016-09" db="EMBL/GenBank/DDBJ databases">
        <authorList>
            <person name="Capua I."/>
            <person name="De Benedictis P."/>
            <person name="Joannis T."/>
            <person name="Lombin L.H."/>
            <person name="Cattoli G."/>
        </authorList>
    </citation>
    <scope>NUCLEOTIDE SEQUENCE</scope>
</reference>
<accession>A0A1E1XNJ9</accession>
<feature type="non-terminal residue" evidence="2">
    <location>
        <position position="322"/>
    </location>
</feature>
<dbReference type="GO" id="GO:0071897">
    <property type="term" value="P:DNA biosynthetic process"/>
    <property type="evidence" value="ECO:0007669"/>
    <property type="project" value="UniProtKB-ARBA"/>
</dbReference>
<feature type="non-terminal residue" evidence="2">
    <location>
        <position position="1"/>
    </location>
</feature>
<organism evidence="2">
    <name type="scientific">Amblyomma sculptum</name>
    <name type="common">Tick</name>
    <dbReference type="NCBI Taxonomy" id="1581419"/>
    <lineage>
        <taxon>Eukaryota</taxon>
        <taxon>Metazoa</taxon>
        <taxon>Ecdysozoa</taxon>
        <taxon>Arthropoda</taxon>
        <taxon>Chelicerata</taxon>
        <taxon>Arachnida</taxon>
        <taxon>Acari</taxon>
        <taxon>Parasitiformes</taxon>
        <taxon>Ixodida</taxon>
        <taxon>Ixodoidea</taxon>
        <taxon>Ixodidae</taxon>
        <taxon>Amblyomminae</taxon>
        <taxon>Amblyomma</taxon>
    </lineage>
</organism>
<dbReference type="SUPFAM" id="SSF56672">
    <property type="entry name" value="DNA/RNA polymerases"/>
    <property type="match status" value="1"/>
</dbReference>
<name>A0A1E1XNJ9_AMBSC</name>
<dbReference type="PROSITE" id="PS50878">
    <property type="entry name" value="RT_POL"/>
    <property type="match status" value="1"/>
</dbReference>
<feature type="domain" description="Reverse transcriptase" evidence="1">
    <location>
        <begin position="1"/>
        <end position="133"/>
    </location>
</feature>
<dbReference type="PANTHER" id="PTHR33332">
    <property type="entry name" value="REVERSE TRANSCRIPTASE DOMAIN-CONTAINING PROTEIN"/>
    <property type="match status" value="1"/>
</dbReference>
<proteinExistence type="evidence at transcript level"/>
<evidence type="ECO:0000313" key="2">
    <source>
        <dbReference type="EMBL" id="JAU00836.1"/>
    </source>
</evidence>
<dbReference type="InterPro" id="IPR000477">
    <property type="entry name" value="RT_dom"/>
</dbReference>
<reference evidence="2" key="2">
    <citation type="journal article" date="2017" name="Front. Cell. Infect. Microbiol.">
        <title>Analysis of the Salivary Gland Transcriptome of Unfed and Partially Fed Amblyomma sculptum Ticks and Descriptive Proteome of the Saliva.</title>
        <authorList>
            <person name="Esteves E."/>
            <person name="Maruyama S.R."/>
            <person name="Kawahara R."/>
            <person name="Fujita A."/>
            <person name="Martins L.A."/>
            <person name="Righi A.A."/>
            <person name="Costa F.B."/>
            <person name="Palmisano G."/>
            <person name="Labruna M.B."/>
            <person name="Sa-Nunes A."/>
            <person name="Ribeiro J.M.C."/>
            <person name="Fogaca A.C."/>
        </authorList>
    </citation>
    <scope>NUCLEOTIDE SEQUENCE</scope>
</reference>